<evidence type="ECO:0000313" key="2">
    <source>
        <dbReference type="EMBL" id="KAK7431619.1"/>
    </source>
</evidence>
<feature type="compositionally biased region" description="Basic and acidic residues" evidence="1">
    <location>
        <begin position="264"/>
        <end position="286"/>
    </location>
</feature>
<gene>
    <name evidence="2" type="ORF">QQZ08_001837</name>
</gene>
<organism evidence="2 3">
    <name type="scientific">Neonectria magnoliae</name>
    <dbReference type="NCBI Taxonomy" id="2732573"/>
    <lineage>
        <taxon>Eukaryota</taxon>
        <taxon>Fungi</taxon>
        <taxon>Dikarya</taxon>
        <taxon>Ascomycota</taxon>
        <taxon>Pezizomycotina</taxon>
        <taxon>Sordariomycetes</taxon>
        <taxon>Hypocreomycetidae</taxon>
        <taxon>Hypocreales</taxon>
        <taxon>Nectriaceae</taxon>
        <taxon>Neonectria</taxon>
    </lineage>
</organism>
<keyword evidence="3" id="KW-1185">Reference proteome</keyword>
<reference evidence="2 3" key="1">
    <citation type="journal article" date="2025" name="Microbiol. Resour. Announc.">
        <title>Draft genome sequences for Neonectria magnoliae and Neonectria punicea, canker pathogens of Liriodendron tulipifera and Acer saccharum in West Virginia.</title>
        <authorList>
            <person name="Petronek H.M."/>
            <person name="Kasson M.T."/>
            <person name="Metheny A.M."/>
            <person name="Stauder C.M."/>
            <person name="Lovett B."/>
            <person name="Lynch S.C."/>
            <person name="Garnas J.R."/>
            <person name="Kasson L.R."/>
            <person name="Stajich J.E."/>
        </authorList>
    </citation>
    <scope>NUCLEOTIDE SEQUENCE [LARGE SCALE GENOMIC DNA]</scope>
    <source>
        <strain evidence="2 3">NRRL 64651</strain>
    </source>
</reference>
<evidence type="ECO:0000313" key="3">
    <source>
        <dbReference type="Proteomes" id="UP001498421"/>
    </source>
</evidence>
<dbReference type="Proteomes" id="UP001498421">
    <property type="component" value="Unassembled WGS sequence"/>
</dbReference>
<feature type="region of interest" description="Disordered" evidence="1">
    <location>
        <begin position="235"/>
        <end position="286"/>
    </location>
</feature>
<dbReference type="EMBL" id="JAZAVK010000010">
    <property type="protein sequence ID" value="KAK7431619.1"/>
    <property type="molecule type" value="Genomic_DNA"/>
</dbReference>
<name>A0ABR1IDI0_9HYPO</name>
<proteinExistence type="predicted"/>
<comment type="caution">
    <text evidence="2">The sequence shown here is derived from an EMBL/GenBank/DDBJ whole genome shotgun (WGS) entry which is preliminary data.</text>
</comment>
<accession>A0ABR1IDI0</accession>
<evidence type="ECO:0000256" key="1">
    <source>
        <dbReference type="SAM" id="MobiDB-lite"/>
    </source>
</evidence>
<sequence>MSPISKLERADELGSTPLSCLPEPHRGILIRAVSNVLSCDEAEVTFAQIVDGMPLSEVEEDSYDDTACPEHPIHTKHTQLCPGVLEKTRQFRNDVDASELAFSPMLFKWQETHGCHLDDGLSNWVAPKDHTVWWARFPVGRAPTLLRHSWYCRYDQYPNGVADGVGYWAESRIFGGVILFDRRQPDLKPPIHPEPAVDPDAVYFHSCRYGVTYRIYKLLDAQKHELLQFLLSDESPPSSCPLPIVGSKENTERVDPEDSAEENGIYRDKWERPELEPDASDYRTRDVRERLNYPTMQDWKASSGRGADRRYFLRYGRSVYDSAPDEEFSE</sequence>
<protein>
    <submittedName>
        <fullName evidence="2">Uncharacterized protein</fullName>
    </submittedName>
</protein>